<dbReference type="Proteomes" id="UP000221024">
    <property type="component" value="Unassembled WGS sequence"/>
</dbReference>
<dbReference type="EMBL" id="PDEP01000019">
    <property type="protein sequence ID" value="PEN04959.1"/>
    <property type="molecule type" value="Genomic_DNA"/>
</dbReference>
<keyword evidence="3" id="KW-0133">Cell shape</keyword>
<dbReference type="PANTHER" id="PTHR34138">
    <property type="entry name" value="CELL SHAPE-DETERMINING PROTEIN MREC"/>
    <property type="match status" value="1"/>
</dbReference>
<dbReference type="GO" id="GO:0008360">
    <property type="term" value="P:regulation of cell shape"/>
    <property type="evidence" value="ECO:0007669"/>
    <property type="project" value="UniProtKB-KW"/>
</dbReference>
<name>A0A2H3NHX1_9BACT</name>
<evidence type="ECO:0000256" key="5">
    <source>
        <dbReference type="SAM" id="Phobius"/>
    </source>
</evidence>
<evidence type="ECO:0000256" key="2">
    <source>
        <dbReference type="ARBA" id="ARBA00013855"/>
    </source>
</evidence>
<dbReference type="GO" id="GO:0005886">
    <property type="term" value="C:plasma membrane"/>
    <property type="evidence" value="ECO:0007669"/>
    <property type="project" value="TreeGrafter"/>
</dbReference>
<dbReference type="RefSeq" id="WP_098063334.1">
    <property type="nucleotide sequence ID" value="NZ_PDEP01000019.1"/>
</dbReference>
<keyword evidence="5" id="KW-1133">Transmembrane helix</keyword>
<accession>A0A2H3NHX1</accession>
<organism evidence="7 8">
    <name type="scientific">Longimonas halophila</name>
    <dbReference type="NCBI Taxonomy" id="1469170"/>
    <lineage>
        <taxon>Bacteria</taxon>
        <taxon>Pseudomonadati</taxon>
        <taxon>Rhodothermota</taxon>
        <taxon>Rhodothermia</taxon>
        <taxon>Rhodothermales</taxon>
        <taxon>Salisaetaceae</taxon>
        <taxon>Longimonas</taxon>
    </lineage>
</organism>
<dbReference type="InterPro" id="IPR042175">
    <property type="entry name" value="Cell/Rod_MreC_2"/>
</dbReference>
<evidence type="ECO:0000256" key="4">
    <source>
        <dbReference type="ARBA" id="ARBA00032089"/>
    </source>
</evidence>
<evidence type="ECO:0000259" key="6">
    <source>
        <dbReference type="Pfam" id="PF04085"/>
    </source>
</evidence>
<protein>
    <recommendedName>
        <fullName evidence="2">Cell shape-determining protein MreC</fullName>
    </recommendedName>
    <alternativeName>
        <fullName evidence="4">Cell shape protein MreC</fullName>
    </alternativeName>
</protein>
<evidence type="ECO:0000313" key="8">
    <source>
        <dbReference type="Proteomes" id="UP000221024"/>
    </source>
</evidence>
<feature type="transmembrane region" description="Helical" evidence="5">
    <location>
        <begin position="12"/>
        <end position="29"/>
    </location>
</feature>
<evidence type="ECO:0000313" key="7">
    <source>
        <dbReference type="EMBL" id="PEN04959.1"/>
    </source>
</evidence>
<dbReference type="InterPro" id="IPR042177">
    <property type="entry name" value="Cell/Rod_1"/>
</dbReference>
<evidence type="ECO:0000256" key="3">
    <source>
        <dbReference type="ARBA" id="ARBA00022960"/>
    </source>
</evidence>
<dbReference type="Pfam" id="PF04085">
    <property type="entry name" value="MreC"/>
    <property type="match status" value="1"/>
</dbReference>
<feature type="domain" description="Rod shape-determining protein MreC beta-barrel core" evidence="6">
    <location>
        <begin position="116"/>
        <end position="263"/>
    </location>
</feature>
<keyword evidence="5" id="KW-0472">Membrane</keyword>
<dbReference type="OrthoDB" id="9811827at2"/>
<comment type="caution">
    <text evidence="7">The sequence shown here is derived from an EMBL/GenBank/DDBJ whole genome shotgun (WGS) entry which is preliminary data.</text>
</comment>
<sequence length="290" mass="32047">MDASQWESIRDWAVFLGLLLVACVVLVTVNRPFNQALRTYGMEVTARIEQQFAWVGRYTRALQENETLRARNIELSSEVARSRDARARNQALEAMLELKTRADSVVTDTTLAAARILQKDLTHQQNVLTLDVGRRDGIEPGMPVVTPDGIVGTVLLVSPRFCRVLPFLNTDFRVPGRIESVGAEGVVRWEGDALNRLAMEHVVKTEPVEVGQRVSTSGHSGVFPSGWPIGTIETVEPRPGRNDLAITLRPAVALHALDHAFVIRVRPSSYDLPADSTLGYDYVRLAPADS</sequence>
<dbReference type="Gene3D" id="2.40.10.340">
    <property type="entry name" value="Rod shape-determining protein MreC, domain 1"/>
    <property type="match status" value="1"/>
</dbReference>
<dbReference type="Gene3D" id="2.40.10.350">
    <property type="entry name" value="Rod shape-determining protein MreC, domain 2"/>
    <property type="match status" value="1"/>
</dbReference>
<dbReference type="InterPro" id="IPR007221">
    <property type="entry name" value="MreC"/>
</dbReference>
<keyword evidence="5" id="KW-0812">Transmembrane</keyword>
<dbReference type="PANTHER" id="PTHR34138:SF1">
    <property type="entry name" value="CELL SHAPE-DETERMINING PROTEIN MREC"/>
    <property type="match status" value="1"/>
</dbReference>
<dbReference type="InterPro" id="IPR055342">
    <property type="entry name" value="MreC_beta-barrel_core"/>
</dbReference>
<comment type="similarity">
    <text evidence="1">Belongs to the MreC family.</text>
</comment>
<reference evidence="7 8" key="1">
    <citation type="submission" date="2017-10" db="EMBL/GenBank/DDBJ databases">
        <title>Draft genome of Longimonas halophila.</title>
        <authorList>
            <person name="Goh K.M."/>
            <person name="Shamsir M.S."/>
            <person name="Lim S.W."/>
        </authorList>
    </citation>
    <scope>NUCLEOTIDE SEQUENCE [LARGE SCALE GENOMIC DNA]</scope>
    <source>
        <strain evidence="7 8">KCTC 42399</strain>
    </source>
</reference>
<gene>
    <name evidence="7" type="ORF">CRI93_14335</name>
</gene>
<keyword evidence="8" id="KW-1185">Reference proteome</keyword>
<proteinExistence type="inferred from homology"/>
<dbReference type="AlphaFoldDB" id="A0A2H3NHX1"/>
<evidence type="ECO:0000256" key="1">
    <source>
        <dbReference type="ARBA" id="ARBA00009369"/>
    </source>
</evidence>